<protein>
    <submittedName>
        <fullName evidence="1">Uncharacterized protein</fullName>
    </submittedName>
</protein>
<evidence type="ECO:0000313" key="1">
    <source>
        <dbReference type="EMBL" id="EFU29558.1"/>
    </source>
</evidence>
<keyword evidence="2" id="KW-1185">Reference proteome</keyword>
<dbReference type="AlphaFoldDB" id="E6K9Z0"/>
<evidence type="ECO:0000313" key="2">
    <source>
        <dbReference type="Proteomes" id="UP000003112"/>
    </source>
</evidence>
<dbReference type="Proteomes" id="UP000003112">
    <property type="component" value="Unassembled WGS sequence"/>
</dbReference>
<accession>E6K9Z0</accession>
<dbReference type="HOGENOM" id="CLU_3203440_0_0_10"/>
<name>E6K9Z0_9BACT</name>
<comment type="caution">
    <text evidence="1">The sequence shown here is derived from an EMBL/GenBank/DDBJ whole genome shotgun (WGS) entry which is preliminary data.</text>
</comment>
<sequence>MFLSFRSCSVCFHAKVRKISGTAEIKLRISDGNTYKWGVAKALIF</sequence>
<dbReference type="EMBL" id="AEPD01000043">
    <property type="protein sequence ID" value="EFU29558.1"/>
    <property type="molecule type" value="Genomic_DNA"/>
</dbReference>
<dbReference type="STRING" id="873513.HMPREF6485_2426"/>
<proteinExistence type="predicted"/>
<organism evidence="1 2">
    <name type="scientific">Segatella buccae ATCC 33574</name>
    <dbReference type="NCBI Taxonomy" id="873513"/>
    <lineage>
        <taxon>Bacteria</taxon>
        <taxon>Pseudomonadati</taxon>
        <taxon>Bacteroidota</taxon>
        <taxon>Bacteroidia</taxon>
        <taxon>Bacteroidales</taxon>
        <taxon>Prevotellaceae</taxon>
        <taxon>Segatella</taxon>
    </lineage>
</organism>
<gene>
    <name evidence="1" type="ORF">HMPREF6485_2426</name>
</gene>
<reference evidence="1 2" key="1">
    <citation type="submission" date="2010-10" db="EMBL/GenBank/DDBJ databases">
        <authorList>
            <person name="Muzny D."/>
            <person name="Qin X."/>
            <person name="Deng J."/>
            <person name="Jiang H."/>
            <person name="Liu Y."/>
            <person name="Qu J."/>
            <person name="Song X.-Z."/>
            <person name="Zhang L."/>
            <person name="Thornton R."/>
            <person name="Coyle M."/>
            <person name="Francisco L."/>
            <person name="Jackson L."/>
            <person name="Javaid M."/>
            <person name="Korchina V."/>
            <person name="Kovar C."/>
            <person name="Mata R."/>
            <person name="Mathew T."/>
            <person name="Ngo R."/>
            <person name="Nguyen L."/>
            <person name="Nguyen N."/>
            <person name="Okwuonu G."/>
            <person name="Ongeri F."/>
            <person name="Pham C."/>
            <person name="Simmons D."/>
            <person name="Wilczek-Boney K."/>
            <person name="Hale W."/>
            <person name="Jakkamsetti A."/>
            <person name="Pham P."/>
            <person name="Ruth R."/>
            <person name="San Lucas F."/>
            <person name="Warren J."/>
            <person name="Zhang J."/>
            <person name="Zhao Z."/>
            <person name="Zhou C."/>
            <person name="Zhu D."/>
            <person name="Lee S."/>
            <person name="Bess C."/>
            <person name="Blankenburg K."/>
            <person name="Forbes L."/>
            <person name="Fu Q."/>
            <person name="Gubbala S."/>
            <person name="Hirani K."/>
            <person name="Jayaseelan J.C."/>
            <person name="Lara F."/>
            <person name="Munidasa M."/>
            <person name="Palculict T."/>
            <person name="Patil S."/>
            <person name="Pu L.-L."/>
            <person name="Saada N."/>
            <person name="Tang L."/>
            <person name="Weissenberger G."/>
            <person name="Zhu Y."/>
            <person name="Hemphill L."/>
            <person name="Shang Y."/>
            <person name="Youmans B."/>
            <person name="Ayvaz T."/>
            <person name="Ross M."/>
            <person name="Santibanez J."/>
            <person name="Aqrawi P."/>
            <person name="Gross S."/>
            <person name="Joshi V."/>
            <person name="Fowler G."/>
            <person name="Nazareth L."/>
            <person name="Reid J."/>
            <person name="Worley K."/>
            <person name="Petrosino J."/>
            <person name="Highlander S."/>
            <person name="Gibbs R."/>
        </authorList>
    </citation>
    <scope>NUCLEOTIDE SEQUENCE [LARGE SCALE GENOMIC DNA]</scope>
    <source>
        <strain evidence="1 2">ATCC 33574</strain>
    </source>
</reference>